<dbReference type="InterPro" id="IPR001018">
    <property type="entry name" value="Beta-lactamase_class-B_CS"/>
</dbReference>
<comment type="subcellular location">
    <subcellularLocation>
        <location evidence="3">Periplasm</location>
    </subcellularLocation>
</comment>
<organism evidence="14 15">
    <name type="scientific">Hymenobacter mucosus</name>
    <dbReference type="NCBI Taxonomy" id="1411120"/>
    <lineage>
        <taxon>Bacteria</taxon>
        <taxon>Pseudomonadati</taxon>
        <taxon>Bacteroidota</taxon>
        <taxon>Cytophagia</taxon>
        <taxon>Cytophagales</taxon>
        <taxon>Hymenobacteraceae</taxon>
        <taxon>Hymenobacter</taxon>
    </lineage>
</organism>
<name>A0A238ZU47_9BACT</name>
<keyword evidence="10" id="KW-0378">Hydrolase</keyword>
<dbReference type="SMART" id="SM00849">
    <property type="entry name" value="Lactamase_B"/>
    <property type="match status" value="1"/>
</dbReference>
<evidence type="ECO:0000256" key="3">
    <source>
        <dbReference type="ARBA" id="ARBA00004418"/>
    </source>
</evidence>
<dbReference type="InterPro" id="IPR001279">
    <property type="entry name" value="Metallo-B-lactamas"/>
</dbReference>
<gene>
    <name evidence="14" type="ORF">SAMN06269173_109124</name>
</gene>
<keyword evidence="12" id="KW-0046">Antibiotic resistance</keyword>
<dbReference type="EMBL" id="FZNS01000009">
    <property type="protein sequence ID" value="SNR86541.1"/>
    <property type="molecule type" value="Genomic_DNA"/>
</dbReference>
<dbReference type="Pfam" id="PF00753">
    <property type="entry name" value="Lactamase_B"/>
    <property type="match status" value="1"/>
</dbReference>
<comment type="cofactor">
    <cofactor evidence="2">
        <name>Zn(2+)</name>
        <dbReference type="ChEBI" id="CHEBI:29105"/>
    </cofactor>
</comment>
<dbReference type="GO" id="GO:0008800">
    <property type="term" value="F:beta-lactamase activity"/>
    <property type="evidence" value="ECO:0007669"/>
    <property type="project" value="UniProtKB-EC"/>
</dbReference>
<dbReference type="GO" id="GO:0017001">
    <property type="term" value="P:antibiotic catabolic process"/>
    <property type="evidence" value="ECO:0007669"/>
    <property type="project" value="InterPro"/>
</dbReference>
<evidence type="ECO:0000256" key="11">
    <source>
        <dbReference type="ARBA" id="ARBA00022833"/>
    </source>
</evidence>
<comment type="similarity">
    <text evidence="4">Belongs to the metallo-beta-lactamase superfamily. Class-B beta-lactamase family.</text>
</comment>
<protein>
    <recommendedName>
        <fullName evidence="6">beta-lactamase</fullName>
        <ecNumber evidence="6">3.5.2.6</ecNumber>
    </recommendedName>
</protein>
<proteinExistence type="inferred from homology"/>
<dbReference type="GO" id="GO:0008270">
    <property type="term" value="F:zinc ion binding"/>
    <property type="evidence" value="ECO:0007669"/>
    <property type="project" value="InterPro"/>
</dbReference>
<evidence type="ECO:0000259" key="13">
    <source>
        <dbReference type="SMART" id="SM00849"/>
    </source>
</evidence>
<dbReference type="GO" id="GO:0042597">
    <property type="term" value="C:periplasmic space"/>
    <property type="evidence" value="ECO:0007669"/>
    <property type="project" value="UniProtKB-SubCell"/>
</dbReference>
<evidence type="ECO:0000256" key="8">
    <source>
        <dbReference type="ARBA" id="ARBA00022729"/>
    </source>
</evidence>
<dbReference type="Proteomes" id="UP000198310">
    <property type="component" value="Unassembled WGS sequence"/>
</dbReference>
<dbReference type="Gene3D" id="3.60.15.10">
    <property type="entry name" value="Ribonuclease Z/Hydroxyacylglutathione hydrolase-like"/>
    <property type="match status" value="1"/>
</dbReference>
<evidence type="ECO:0000256" key="2">
    <source>
        <dbReference type="ARBA" id="ARBA00001947"/>
    </source>
</evidence>
<keyword evidence="9" id="KW-0574">Periplasm</keyword>
<dbReference type="RefSeq" id="WP_089333660.1">
    <property type="nucleotide sequence ID" value="NZ_FZNS01000009.1"/>
</dbReference>
<dbReference type="PROSITE" id="PS00744">
    <property type="entry name" value="BETA_LACTAMASE_B_2"/>
    <property type="match status" value="1"/>
</dbReference>
<evidence type="ECO:0000256" key="12">
    <source>
        <dbReference type="ARBA" id="ARBA00023251"/>
    </source>
</evidence>
<dbReference type="InterPro" id="IPR050855">
    <property type="entry name" value="NDM-1-like"/>
</dbReference>
<keyword evidence="11" id="KW-0862">Zinc</keyword>
<dbReference type="PANTHER" id="PTHR42951:SF4">
    <property type="entry name" value="ACYL-COENZYME A THIOESTERASE MBLAC2"/>
    <property type="match status" value="1"/>
</dbReference>
<dbReference type="InterPro" id="IPR036866">
    <property type="entry name" value="RibonucZ/Hydroxyglut_hydro"/>
</dbReference>
<reference evidence="15" key="1">
    <citation type="submission" date="2017-06" db="EMBL/GenBank/DDBJ databases">
        <authorList>
            <person name="Varghese N."/>
            <person name="Submissions S."/>
        </authorList>
    </citation>
    <scope>NUCLEOTIDE SEQUENCE [LARGE SCALE GENOMIC DNA]</scope>
    <source>
        <strain evidence="15">DSM 28041</strain>
    </source>
</reference>
<dbReference type="SUPFAM" id="SSF56281">
    <property type="entry name" value="Metallo-hydrolase/oxidoreductase"/>
    <property type="match status" value="1"/>
</dbReference>
<dbReference type="CDD" id="cd16302">
    <property type="entry name" value="CcrA-like_MBL-B1"/>
    <property type="match status" value="1"/>
</dbReference>
<keyword evidence="7" id="KW-0479">Metal-binding</keyword>
<feature type="domain" description="Metallo-beta-lactamase" evidence="13">
    <location>
        <begin position="61"/>
        <end position="230"/>
    </location>
</feature>
<evidence type="ECO:0000256" key="4">
    <source>
        <dbReference type="ARBA" id="ARBA00005250"/>
    </source>
</evidence>
<dbReference type="EC" id="3.5.2.6" evidence="6"/>
<evidence type="ECO:0000256" key="1">
    <source>
        <dbReference type="ARBA" id="ARBA00001526"/>
    </source>
</evidence>
<comment type="catalytic activity">
    <reaction evidence="1">
        <text>a beta-lactam + H2O = a substituted beta-amino acid</text>
        <dbReference type="Rhea" id="RHEA:20401"/>
        <dbReference type="ChEBI" id="CHEBI:15377"/>
        <dbReference type="ChEBI" id="CHEBI:35627"/>
        <dbReference type="ChEBI" id="CHEBI:140347"/>
        <dbReference type="EC" id="3.5.2.6"/>
    </reaction>
</comment>
<evidence type="ECO:0000256" key="5">
    <source>
        <dbReference type="ARBA" id="ARBA00011245"/>
    </source>
</evidence>
<accession>A0A238ZU47</accession>
<comment type="subunit">
    <text evidence="5">Monomer.</text>
</comment>
<dbReference type="NCBIfam" id="NF012229">
    <property type="entry name" value="bla_class_B_core"/>
    <property type="match status" value="1"/>
</dbReference>
<dbReference type="AlphaFoldDB" id="A0A238ZU47"/>
<evidence type="ECO:0000313" key="15">
    <source>
        <dbReference type="Proteomes" id="UP000198310"/>
    </source>
</evidence>
<dbReference type="InterPro" id="IPR058199">
    <property type="entry name" value="BlaB//VIM/IMP-1"/>
</dbReference>
<dbReference type="PANTHER" id="PTHR42951">
    <property type="entry name" value="METALLO-BETA-LACTAMASE DOMAIN-CONTAINING"/>
    <property type="match status" value="1"/>
</dbReference>
<dbReference type="NCBIfam" id="NF033088">
    <property type="entry name" value="bla_subclass_B1"/>
    <property type="match status" value="1"/>
</dbReference>
<evidence type="ECO:0000256" key="9">
    <source>
        <dbReference type="ARBA" id="ARBA00022764"/>
    </source>
</evidence>
<sequence length="249" mass="27160">MKFSLALLLLVAVEAKPYLHQVSAAAGKVVYQSGDLTIVQVSKGTFVHTSFLSTESFGKVPCNGLIVKSGKETVVFDTPTHDKESKELIAWIKKDLHCTIKAIIPTHFHDDCVGGLKEFEQSKIPSYASEKTIAYAKQNGANVPQHGFTDSLALRVGKTKVYAAFWGEGHTKDNVVGYFPDDEVLFGGCLVKELQAGKGNLADANAQAWPATVKRVKREYPNVKVVVPGHGKVGDQSLLDYTIQLFQQP</sequence>
<keyword evidence="8" id="KW-0732">Signal</keyword>
<evidence type="ECO:0000256" key="10">
    <source>
        <dbReference type="ARBA" id="ARBA00022801"/>
    </source>
</evidence>
<keyword evidence="15" id="KW-1185">Reference proteome</keyword>
<evidence type="ECO:0000313" key="14">
    <source>
        <dbReference type="EMBL" id="SNR86541.1"/>
    </source>
</evidence>
<evidence type="ECO:0000256" key="6">
    <source>
        <dbReference type="ARBA" id="ARBA00012865"/>
    </source>
</evidence>
<evidence type="ECO:0000256" key="7">
    <source>
        <dbReference type="ARBA" id="ARBA00022723"/>
    </source>
</evidence>
<dbReference type="GO" id="GO:0046677">
    <property type="term" value="P:response to antibiotic"/>
    <property type="evidence" value="ECO:0007669"/>
    <property type="project" value="UniProtKB-KW"/>
</dbReference>